<name>A0AC61NFD7_9BACT</name>
<protein>
    <submittedName>
        <fullName evidence="1">Glycosyltransferase family 2 protein</fullName>
    </submittedName>
</protein>
<gene>
    <name evidence="1" type="ORF">K4L44_17375</name>
</gene>
<reference evidence="1" key="1">
    <citation type="submission" date="2021-08" db="EMBL/GenBank/DDBJ databases">
        <title>Novel anaerobic bacterium isolated from sea squirt in East Sea, Republic of Korea.</title>
        <authorList>
            <person name="Nguyen T.H."/>
            <person name="Li Z."/>
            <person name="Lee Y.-J."/>
            <person name="Ko J."/>
            <person name="Kim S.-G."/>
        </authorList>
    </citation>
    <scope>NUCLEOTIDE SEQUENCE</scope>
    <source>
        <strain evidence="1">KCTC 25031</strain>
    </source>
</reference>
<keyword evidence="2" id="KW-1185">Reference proteome</keyword>
<evidence type="ECO:0000313" key="1">
    <source>
        <dbReference type="EMBL" id="QZE14258.1"/>
    </source>
</evidence>
<dbReference type="EMBL" id="CP081303">
    <property type="protein sequence ID" value="QZE14258.1"/>
    <property type="molecule type" value="Genomic_DNA"/>
</dbReference>
<sequence>MVISPESTYLTIIIPVYNEEKSLKRVEQQMLEFINKTDKKIEVLFVNDGSSDQSQIFIEEICQNSVPFNYIQLEKNGGLSTALKAGIDTIQTPFIGYIDADLQTSPTDFLKLLEYCEENEMVTGIRIKRKDTKVKVLSSKIANKLRRWITNDGITDTGCPLKILQNDTAKRIPFFKGMHRFLAALVILQEGKVKAIDVSHFERIEGEAKYHLWNRLVGPFVDLIAFSWIKRRYIRYKIKSSSINNKQETR</sequence>
<accession>A0AC61NFD7</accession>
<dbReference type="Proteomes" id="UP000826212">
    <property type="component" value="Chromosome"/>
</dbReference>
<proteinExistence type="predicted"/>
<organism evidence="1 2">
    <name type="scientific">Halosquirtibacter laminarini</name>
    <dbReference type="NCBI Taxonomy" id="3374600"/>
    <lineage>
        <taxon>Bacteria</taxon>
        <taxon>Pseudomonadati</taxon>
        <taxon>Bacteroidota</taxon>
        <taxon>Bacteroidia</taxon>
        <taxon>Marinilabiliales</taxon>
        <taxon>Prolixibacteraceae</taxon>
        <taxon>Halosquirtibacter</taxon>
    </lineage>
</organism>
<evidence type="ECO:0000313" key="2">
    <source>
        <dbReference type="Proteomes" id="UP000826212"/>
    </source>
</evidence>